<dbReference type="Proteomes" id="UP000886817">
    <property type="component" value="Unassembled WGS sequence"/>
</dbReference>
<dbReference type="GO" id="GO:0071713">
    <property type="term" value="F:para-aminobenzoyl-glutamate hydrolase activity"/>
    <property type="evidence" value="ECO:0007669"/>
    <property type="project" value="TreeGrafter"/>
</dbReference>
<feature type="domain" description="Peptidase M20 dimerisation" evidence="1">
    <location>
        <begin position="201"/>
        <end position="297"/>
    </location>
</feature>
<dbReference type="SUPFAM" id="SSF55031">
    <property type="entry name" value="Bacterial exopeptidase dimerisation domain"/>
    <property type="match status" value="1"/>
</dbReference>
<dbReference type="InterPro" id="IPR002933">
    <property type="entry name" value="Peptidase_M20"/>
</dbReference>
<reference evidence="2" key="2">
    <citation type="submission" date="2021-04" db="EMBL/GenBank/DDBJ databases">
        <authorList>
            <person name="Gilroy R."/>
        </authorList>
    </citation>
    <scope>NUCLEOTIDE SEQUENCE</scope>
    <source>
        <strain evidence="2">ChiSjej1B19-8411</strain>
    </source>
</reference>
<protein>
    <submittedName>
        <fullName evidence="2">Amidohydrolase</fullName>
    </submittedName>
</protein>
<dbReference type="Gene3D" id="3.40.630.10">
    <property type="entry name" value="Zn peptidases"/>
    <property type="match status" value="1"/>
</dbReference>
<dbReference type="PANTHER" id="PTHR30575">
    <property type="entry name" value="PEPTIDASE M20"/>
    <property type="match status" value="1"/>
</dbReference>
<proteinExistence type="predicted"/>
<evidence type="ECO:0000313" key="3">
    <source>
        <dbReference type="Proteomes" id="UP000886817"/>
    </source>
</evidence>
<dbReference type="GO" id="GO:0005737">
    <property type="term" value="C:cytoplasm"/>
    <property type="evidence" value="ECO:0007669"/>
    <property type="project" value="TreeGrafter"/>
</dbReference>
<comment type="caution">
    <text evidence="2">The sequence shown here is derived from an EMBL/GenBank/DDBJ whole genome shotgun (WGS) entry which is preliminary data.</text>
</comment>
<accession>A0A9D1WGZ4</accession>
<dbReference type="Pfam" id="PF07687">
    <property type="entry name" value="M20_dimer"/>
    <property type="match status" value="1"/>
</dbReference>
<dbReference type="Pfam" id="PF01546">
    <property type="entry name" value="Peptidase_M20"/>
    <property type="match status" value="1"/>
</dbReference>
<dbReference type="PANTHER" id="PTHR30575:SF3">
    <property type="entry name" value="PEPTIDASE M20 DIMERISATION DOMAIN-CONTAINING PROTEIN"/>
    <property type="match status" value="1"/>
</dbReference>
<evidence type="ECO:0000313" key="2">
    <source>
        <dbReference type="EMBL" id="HIX58789.1"/>
    </source>
</evidence>
<dbReference type="GO" id="GO:0016805">
    <property type="term" value="F:dipeptidase activity"/>
    <property type="evidence" value="ECO:0007669"/>
    <property type="project" value="TreeGrafter"/>
</dbReference>
<dbReference type="NCBIfam" id="TIGR01891">
    <property type="entry name" value="amidohydrolases"/>
    <property type="match status" value="1"/>
</dbReference>
<reference evidence="2" key="1">
    <citation type="journal article" date="2021" name="PeerJ">
        <title>Extensive microbial diversity within the chicken gut microbiome revealed by metagenomics and culture.</title>
        <authorList>
            <person name="Gilroy R."/>
            <person name="Ravi A."/>
            <person name="Getino M."/>
            <person name="Pursley I."/>
            <person name="Horton D.L."/>
            <person name="Alikhan N.F."/>
            <person name="Baker D."/>
            <person name="Gharbi K."/>
            <person name="Hall N."/>
            <person name="Watson M."/>
            <person name="Adriaenssens E.M."/>
            <person name="Foster-Nyarko E."/>
            <person name="Jarju S."/>
            <person name="Secka A."/>
            <person name="Antonio M."/>
            <person name="Oren A."/>
            <person name="Chaudhuri R.R."/>
            <person name="La Ragione R."/>
            <person name="Hildebrand F."/>
            <person name="Pallen M.J."/>
        </authorList>
    </citation>
    <scope>NUCLEOTIDE SEQUENCE</scope>
    <source>
        <strain evidence="2">ChiSjej1B19-8411</strain>
    </source>
</reference>
<gene>
    <name evidence="2" type="ORF">IAA45_03630</name>
</gene>
<dbReference type="InterPro" id="IPR052030">
    <property type="entry name" value="Peptidase_M20/M20A_hydrolases"/>
</dbReference>
<evidence type="ECO:0000259" key="1">
    <source>
        <dbReference type="Pfam" id="PF07687"/>
    </source>
</evidence>
<sequence length="434" mass="47715">MDRIEKKIIALIDEHAREIIDFAEDIYSHPEEGFYEERTAAKVAGFLRAIGLDVHAYMARTGVRGDWMEQDGPNVTIVGEMDAIGCRTHPMASFDTGVAHACGHHAQIAAMIGAAIGLMDPEVRESMSGSVSFFAVPAEEYVDARKRRVLKEKENIGFPGSGKSELVRIGAFDSTDIALTTHVHMVPVEEDLYLGNPSCNGFAAEMVTIRGKAAHAAVCPWEGVNAVSIATSAMNMVGLMRETFKDDDHVRVHSLVRKGGDVLNSVPDLVLMEEKVRAKTLEGIQDAKAKLDRAFDAAAFAFGGAIERENLQGYMPVLYRPADSVLIEAAEQLGASYRVVKETDFNNASTDVGDLTHLMPVLNFTFNGFEGKLHGADFRITDPEKAYLIPARMLALTTYKLLKNKALEGRKILEDFKPQFDKESYIAYVEKALL</sequence>
<dbReference type="InterPro" id="IPR011650">
    <property type="entry name" value="Peptidase_M20_dimer"/>
</dbReference>
<dbReference type="AlphaFoldDB" id="A0A9D1WGZ4"/>
<organism evidence="2 3">
    <name type="scientific">Candidatus Blautia gallistercoris</name>
    <dbReference type="NCBI Taxonomy" id="2838490"/>
    <lineage>
        <taxon>Bacteria</taxon>
        <taxon>Bacillati</taxon>
        <taxon>Bacillota</taxon>
        <taxon>Clostridia</taxon>
        <taxon>Lachnospirales</taxon>
        <taxon>Lachnospiraceae</taxon>
        <taxon>Blautia</taxon>
    </lineage>
</organism>
<dbReference type="InterPro" id="IPR036264">
    <property type="entry name" value="Bact_exopeptidase_dim_dom"/>
</dbReference>
<dbReference type="InterPro" id="IPR017439">
    <property type="entry name" value="Amidohydrolase"/>
</dbReference>
<name>A0A9D1WGZ4_9FIRM</name>
<dbReference type="EMBL" id="DXEX01000085">
    <property type="protein sequence ID" value="HIX58789.1"/>
    <property type="molecule type" value="Genomic_DNA"/>
</dbReference>
<dbReference type="Gene3D" id="3.30.70.360">
    <property type="match status" value="1"/>
</dbReference>
<dbReference type="SUPFAM" id="SSF53187">
    <property type="entry name" value="Zn-dependent exopeptidases"/>
    <property type="match status" value="1"/>
</dbReference>
<dbReference type="GO" id="GO:0046657">
    <property type="term" value="P:folic acid catabolic process"/>
    <property type="evidence" value="ECO:0007669"/>
    <property type="project" value="TreeGrafter"/>
</dbReference>